<organism evidence="1 2">
    <name type="scientific">Acinetobacter indicus</name>
    <dbReference type="NCBI Taxonomy" id="756892"/>
    <lineage>
        <taxon>Bacteria</taxon>
        <taxon>Pseudomonadati</taxon>
        <taxon>Pseudomonadota</taxon>
        <taxon>Gammaproteobacteria</taxon>
        <taxon>Moraxellales</taxon>
        <taxon>Moraxellaceae</taxon>
        <taxon>Acinetobacter</taxon>
    </lineage>
</organism>
<name>A0A6C0Y6C2_9GAMM</name>
<dbReference type="Proteomes" id="UP000503440">
    <property type="component" value="Plasmid pB18-1"/>
</dbReference>
<sequence>MIFAPTIAMLLVGCEEKKVTFRGEVPLFAQNQDNLSVKLNIQNNVQVIEYTFYKLPPAQGKRFLPDEVPEPKPYQFTPEEIERIFYGSESMANLRDDRLNRINERLKKLNNTPLPHELDQLTQINKDTRAAATSNSLN</sequence>
<geneLocation type="plasmid" evidence="2">
    <name>pb18-1</name>
</geneLocation>
<keyword evidence="1" id="KW-0614">Plasmid</keyword>
<protein>
    <submittedName>
        <fullName evidence="1">Uncharacterized protein</fullName>
    </submittedName>
</protein>
<gene>
    <name evidence="1" type="ORF">FSC09_15505</name>
</gene>
<proteinExistence type="predicted"/>
<reference evidence="1 2" key="1">
    <citation type="submission" date="2019-09" db="EMBL/GenBank/DDBJ databases">
        <title>Non-baumannii Acinetobacter spp. carrying blaNDM-1 isolated in China.</title>
        <authorList>
            <person name="Cui C."/>
            <person name="Chen C."/>
            <person name="Sun J."/>
            <person name="Liu Y."/>
        </authorList>
    </citation>
    <scope>NUCLEOTIDE SEQUENCE [LARGE SCALE GENOMIC DNA]</scope>
    <source>
        <strain evidence="1 2">B18</strain>
        <plasmid evidence="2">pb18-1</plasmid>
    </source>
</reference>
<accession>A0A6C0Y6C2</accession>
<evidence type="ECO:0000313" key="2">
    <source>
        <dbReference type="Proteomes" id="UP000503440"/>
    </source>
</evidence>
<dbReference type="AlphaFoldDB" id="A0A6C0Y6C2"/>
<dbReference type="RefSeq" id="WP_163146457.1">
    <property type="nucleotide sequence ID" value="NZ_CP044456.1"/>
</dbReference>
<dbReference type="EMBL" id="CP044456">
    <property type="protein sequence ID" value="QIC71797.1"/>
    <property type="molecule type" value="Genomic_DNA"/>
</dbReference>
<evidence type="ECO:0000313" key="1">
    <source>
        <dbReference type="EMBL" id="QIC71797.1"/>
    </source>
</evidence>